<evidence type="ECO:0000259" key="9">
    <source>
        <dbReference type="Pfam" id="PF23233"/>
    </source>
</evidence>
<dbReference type="OMA" id="IWYNYLR"/>
<dbReference type="Gene3D" id="1.25.40.10">
    <property type="entry name" value="Tetratricopeptide repeat domain"/>
    <property type="match status" value="3"/>
</dbReference>
<keyword evidence="6" id="KW-0508">mRNA splicing</keyword>
<dbReference type="Proteomes" id="UP000449547">
    <property type="component" value="Unassembled WGS sequence"/>
</dbReference>
<proteinExistence type="inferred from homology"/>
<sequence>MDFDYSQLDIHHEQAIVRDSKNVELWRKYIKEANSKPLEVRFLLYHRATRALPQDESLWKDFLELVTSHCQSLSFCKHRDQFIIAKKVIERALEYCPQPTIWKIVLPFIVEKMVCEVTWCREVFNHALRSLSATHHGFVFDQFLKFGNIIGGPTLQRILQQYLQFLGASNEVAIDNILDLLDDTEQDRVLMDMIRRPKSYITAHTTLALWKRLITLRYGSPGFEQIVTTAINHLPNQLARFVSTLAEIDTRKARHWFEWGLIRVKSIEQFVELFDEYLTNELQRYQKDPTPLREHFIKHLAASRTSRIVEIRLRNNSNDIIAWNLKIKQARSPKQKLSTYVEALRKINPLKVTPGSLAAFWDAYASIYHENGDLKTADVVFTKAIASKFAPEDLVQIYEKWSEMWLSHQKPQRAIAILEQALSSGAVAELPSKYKSRLVQFYLNMLESLVDSFTPEEIERVAQGYYNVLKKRLITANQMMELAEIYQENDMWEQSFKVYEQIVVNFAHPRIRSSVWRVYLEKAFSRVSESRYEDLIDHAVFGPTSANPFILDFVLLKPSASKLKRASSLLRAYKGVYARQMADDKFRLYQKLADIMNEDLGVDEMRECYEWMVSDQGLTNYQIVEISQLYVEFETHQNQTERARALWRHITRLQHPNTPLMVPVWKKWEQWEIDNGDQSSFKDMLRWKRRIEHDLKAVEIFKDQINPMGFIASSTTKPSKINPNQIEIDMD</sequence>
<dbReference type="EMBL" id="SWFT01000149">
    <property type="protein sequence ID" value="KAA8898036.1"/>
    <property type="molecule type" value="Genomic_DNA"/>
</dbReference>
<keyword evidence="4" id="KW-0747">Spliceosome</keyword>
<keyword evidence="3" id="KW-0507">mRNA processing</keyword>
<evidence type="ECO:0000313" key="11">
    <source>
        <dbReference type="Proteomes" id="UP000449547"/>
    </source>
</evidence>
<comment type="subcellular location">
    <subcellularLocation>
        <location evidence="1">Nucleus</location>
    </subcellularLocation>
</comment>
<name>A0A642UJP2_DIURU</name>
<evidence type="ECO:0000256" key="4">
    <source>
        <dbReference type="ARBA" id="ARBA00022728"/>
    </source>
</evidence>
<accession>A0A642UJP2</accession>
<keyword evidence="11" id="KW-1185">Reference proteome</keyword>
<dbReference type="InterPro" id="IPR055430">
    <property type="entry name" value="HAT_Syf1_CNRKL1_C"/>
</dbReference>
<comment type="similarity">
    <text evidence="2">Belongs to the crooked-neck family.</text>
</comment>
<evidence type="ECO:0008006" key="12">
    <source>
        <dbReference type="Google" id="ProtNLM"/>
    </source>
</evidence>
<protein>
    <recommendedName>
        <fullName evidence="12">Suppressor of forked domain-containing protein</fullName>
    </recommendedName>
</protein>
<dbReference type="SUPFAM" id="SSF48452">
    <property type="entry name" value="TPR-like"/>
    <property type="match status" value="2"/>
</dbReference>
<organism evidence="10 11">
    <name type="scientific">Diutina rugosa</name>
    <name type="common">Yeast</name>
    <name type="synonym">Candida rugosa</name>
    <dbReference type="NCBI Taxonomy" id="5481"/>
    <lineage>
        <taxon>Eukaryota</taxon>
        <taxon>Fungi</taxon>
        <taxon>Dikarya</taxon>
        <taxon>Ascomycota</taxon>
        <taxon>Saccharomycotina</taxon>
        <taxon>Pichiomycetes</taxon>
        <taxon>Debaryomycetaceae</taxon>
        <taxon>Diutina</taxon>
    </lineage>
</organism>
<dbReference type="PANTHER" id="PTHR11246:SF5">
    <property type="entry name" value="PRE-MRNA-SPLICING FACTOR SYF1"/>
    <property type="match status" value="1"/>
</dbReference>
<dbReference type="GO" id="GO:0071007">
    <property type="term" value="C:U2-type catalytic step 2 spliceosome"/>
    <property type="evidence" value="ECO:0007669"/>
    <property type="project" value="TreeGrafter"/>
</dbReference>
<dbReference type="VEuPathDB" id="FungiDB:DIURU_004890"/>
<reference evidence="10 11" key="1">
    <citation type="submission" date="2019-07" db="EMBL/GenBank/DDBJ databases">
        <title>Genome assembly of two rare yeast pathogens: Diutina rugosa and Trichomonascus ciferrii.</title>
        <authorList>
            <person name="Mixao V."/>
            <person name="Saus E."/>
            <person name="Hansen A."/>
            <person name="Lass-Flor C."/>
            <person name="Gabaldon T."/>
        </authorList>
    </citation>
    <scope>NUCLEOTIDE SEQUENCE [LARGE SCALE GENOMIC DNA]</scope>
    <source>
        <strain evidence="10 11">CBS 613</strain>
    </source>
</reference>
<dbReference type="SMART" id="SM00386">
    <property type="entry name" value="HAT"/>
    <property type="match status" value="5"/>
</dbReference>
<dbReference type="OrthoDB" id="10067343at2759"/>
<evidence type="ECO:0000256" key="1">
    <source>
        <dbReference type="ARBA" id="ARBA00004123"/>
    </source>
</evidence>
<dbReference type="RefSeq" id="XP_034010293.1">
    <property type="nucleotide sequence ID" value="XM_034157812.1"/>
</dbReference>
<dbReference type="InterPro" id="IPR045075">
    <property type="entry name" value="Syf1-like"/>
</dbReference>
<evidence type="ECO:0000256" key="5">
    <source>
        <dbReference type="ARBA" id="ARBA00022737"/>
    </source>
</evidence>
<dbReference type="Pfam" id="PF23231">
    <property type="entry name" value="HAT_Syf1_CNRKL1_C"/>
    <property type="match status" value="1"/>
</dbReference>
<gene>
    <name evidence="10" type="ORF">DIURU_004890</name>
</gene>
<evidence type="ECO:0000256" key="7">
    <source>
        <dbReference type="ARBA" id="ARBA00023242"/>
    </source>
</evidence>
<evidence type="ECO:0000256" key="3">
    <source>
        <dbReference type="ARBA" id="ARBA00022664"/>
    </source>
</evidence>
<dbReference type="InterPro" id="IPR011990">
    <property type="entry name" value="TPR-like_helical_dom_sf"/>
</dbReference>
<dbReference type="GO" id="GO:0071014">
    <property type="term" value="C:post-mRNA release spliceosomal complex"/>
    <property type="evidence" value="ECO:0007669"/>
    <property type="project" value="TreeGrafter"/>
</dbReference>
<dbReference type="GeneID" id="54783541"/>
<dbReference type="GO" id="GO:0000974">
    <property type="term" value="C:Prp19 complex"/>
    <property type="evidence" value="ECO:0007669"/>
    <property type="project" value="TreeGrafter"/>
</dbReference>
<comment type="caution">
    <text evidence="10">The sequence shown here is derived from an EMBL/GenBank/DDBJ whole genome shotgun (WGS) entry which is preliminary data.</text>
</comment>
<evidence type="ECO:0000256" key="6">
    <source>
        <dbReference type="ARBA" id="ARBA00023187"/>
    </source>
</evidence>
<evidence type="ECO:0000313" key="10">
    <source>
        <dbReference type="EMBL" id="KAA8898036.1"/>
    </source>
</evidence>
<evidence type="ECO:0000256" key="2">
    <source>
        <dbReference type="ARBA" id="ARBA00008644"/>
    </source>
</evidence>
<dbReference type="InterPro" id="IPR003107">
    <property type="entry name" value="HAT"/>
</dbReference>
<evidence type="ECO:0000259" key="8">
    <source>
        <dbReference type="Pfam" id="PF23231"/>
    </source>
</evidence>
<dbReference type="Pfam" id="PF23233">
    <property type="entry name" value="HAT_Syf1_CNRKL1_N"/>
    <property type="match status" value="1"/>
</dbReference>
<keyword evidence="7" id="KW-0539">Nucleus</keyword>
<keyword evidence="5" id="KW-0677">Repeat</keyword>
<feature type="domain" description="Pre-mRNA-splicing factor Syf1-like N-terminal HAT-repeats" evidence="9">
    <location>
        <begin position="9"/>
        <end position="165"/>
    </location>
</feature>
<dbReference type="InterPro" id="IPR055433">
    <property type="entry name" value="HAT_Syf1-like_N"/>
</dbReference>
<dbReference type="AlphaFoldDB" id="A0A642UJP2"/>
<dbReference type="GO" id="GO:0000349">
    <property type="term" value="P:generation of catalytic spliceosome for first transesterification step"/>
    <property type="evidence" value="ECO:0007669"/>
    <property type="project" value="TreeGrafter"/>
</dbReference>
<feature type="domain" description="Pre-mRNA-splicing factor Syf1/CRNKL1-like C-terminal HAT-repeats" evidence="8">
    <location>
        <begin position="355"/>
        <end position="696"/>
    </location>
</feature>
<dbReference type="PANTHER" id="PTHR11246">
    <property type="entry name" value="PRE-MRNA SPLICING FACTOR"/>
    <property type="match status" value="1"/>
</dbReference>